<dbReference type="GO" id="GO:0005829">
    <property type="term" value="C:cytosol"/>
    <property type="evidence" value="ECO:0007669"/>
    <property type="project" value="TreeGrafter"/>
</dbReference>
<dbReference type="SUPFAM" id="SSF53300">
    <property type="entry name" value="vWA-like"/>
    <property type="match status" value="1"/>
</dbReference>
<dbReference type="Gene3D" id="3.40.50.410">
    <property type="entry name" value="von Willebrand factor, type A domain"/>
    <property type="match status" value="1"/>
</dbReference>
<dbReference type="OrthoDB" id="387240at2"/>
<gene>
    <name evidence="2" type="primary">viaA</name>
    <name evidence="3" type="ORF">LS73_009005</name>
    <name evidence="2" type="ORF">NCTC12714_00593</name>
</gene>
<name>A0A377PT46_9HELI</name>
<dbReference type="PANTHER" id="PTHR36846">
    <property type="entry name" value="PROTEIN VIAA"/>
    <property type="match status" value="1"/>
</dbReference>
<dbReference type="EMBL" id="JRPD02000032">
    <property type="protein sequence ID" value="TLD98395.1"/>
    <property type="molecule type" value="Genomic_DNA"/>
</dbReference>
<evidence type="ECO:0000313" key="2">
    <source>
        <dbReference type="EMBL" id="STQ85805.1"/>
    </source>
</evidence>
<dbReference type="InterPro" id="IPR036465">
    <property type="entry name" value="vWFA_dom_sf"/>
</dbReference>
<sequence length="532" mass="61838">MDLQSLDKSFTKDDLAMVFNYDLQEDTLNLKSSLEANIIQYNKELESSLKQEPKNLKAEKSDYYRNKLYLNAEIKEDYLHNLTKSAKRYNDDFDEDFYAQKIKELDSKTYNETVEVKDKALESKIQKTLDALYLNALNTWKKKITQKEMDFRNKTISNAKNKLINRVKEWVELIKKMNERLKNMGEYGNMFKDSIMECLRSGLESGKSLKKYVDENELLRINHDGGVSIEERLDNLANWTEILKSDSIKKLCDMLGRLSKDEKKMELENFTINHTYNAIIPTPYTKYEISEVILGKDLENILPQELALLDDEDFSILFDMKFSENRLFCFEKQGHNTALQIEKTTKEIIQKKEKEEETEKGPIILCVDTSGSMHGLPEQIAKSITIFMAKRAEEQKRKCFLIHFSDKVEMLDLTSPNGIFELMNFLSMSFSGGTDSFNALKAGIAKMKDEDYKKADLLLISDFIFGFGDEVIIKNLLDSKDKENKYYALYATSNIQRTSHIFDGEFLYDTSTHNVRALNLKAKEIFDKICQN</sequence>
<reference evidence="3 4" key="1">
    <citation type="journal article" date="2014" name="Genome Announc.">
        <title>Draft genome sequences of eight enterohepatic helicobacter species isolated from both laboratory and wild rodents.</title>
        <authorList>
            <person name="Sheh A."/>
            <person name="Shen Z."/>
            <person name="Fox J.G."/>
        </authorList>
    </citation>
    <scope>NUCLEOTIDE SEQUENCE [LARGE SCALE GENOMIC DNA]</scope>
    <source>
        <strain evidence="3 4">ST1</strain>
    </source>
</reference>
<protein>
    <submittedName>
        <fullName evidence="2">VWA domain protein interacting with AAA ATPase</fullName>
    </submittedName>
</protein>
<dbReference type="Pfam" id="PF13519">
    <property type="entry name" value="VWA_2"/>
    <property type="match status" value="1"/>
</dbReference>
<evidence type="ECO:0000313" key="3">
    <source>
        <dbReference type="EMBL" id="TLD98395.1"/>
    </source>
</evidence>
<dbReference type="AlphaFoldDB" id="A0A377PT46"/>
<proteinExistence type="predicted"/>
<evidence type="ECO:0000313" key="4">
    <source>
        <dbReference type="Proteomes" id="UP000029922"/>
    </source>
</evidence>
<dbReference type="InterPro" id="IPR002035">
    <property type="entry name" value="VWF_A"/>
</dbReference>
<dbReference type="Proteomes" id="UP000255139">
    <property type="component" value="Unassembled WGS sequence"/>
</dbReference>
<dbReference type="EMBL" id="UGJE01000002">
    <property type="protein sequence ID" value="STQ85805.1"/>
    <property type="molecule type" value="Genomic_DNA"/>
</dbReference>
<evidence type="ECO:0000259" key="1">
    <source>
        <dbReference type="Pfam" id="PF13519"/>
    </source>
</evidence>
<dbReference type="RefSeq" id="WP_052089592.1">
    <property type="nucleotide sequence ID" value="NZ_FZML01000037.1"/>
</dbReference>
<accession>A0A377PT46</accession>
<dbReference type="STRING" id="216.LS73_04645"/>
<dbReference type="Proteomes" id="UP000029922">
    <property type="component" value="Unassembled WGS sequence"/>
</dbReference>
<keyword evidence="5" id="KW-1185">Reference proteome</keyword>
<dbReference type="PANTHER" id="PTHR36846:SF1">
    <property type="entry name" value="PROTEIN VIAA"/>
    <property type="match status" value="1"/>
</dbReference>
<feature type="domain" description="VWFA" evidence="1">
    <location>
        <begin position="363"/>
        <end position="463"/>
    </location>
</feature>
<evidence type="ECO:0000313" key="5">
    <source>
        <dbReference type="Proteomes" id="UP000255139"/>
    </source>
</evidence>
<organism evidence="2 5">
    <name type="scientific">Helicobacter muridarum</name>
    <dbReference type="NCBI Taxonomy" id="216"/>
    <lineage>
        <taxon>Bacteria</taxon>
        <taxon>Pseudomonadati</taxon>
        <taxon>Campylobacterota</taxon>
        <taxon>Epsilonproteobacteria</taxon>
        <taxon>Campylobacterales</taxon>
        <taxon>Helicobacteraceae</taxon>
        <taxon>Helicobacter</taxon>
    </lineage>
</organism>
<reference evidence="2 5" key="2">
    <citation type="submission" date="2018-06" db="EMBL/GenBank/DDBJ databases">
        <authorList>
            <consortium name="Pathogen Informatics"/>
            <person name="Doyle S."/>
        </authorList>
    </citation>
    <scope>NUCLEOTIDE SEQUENCE [LARGE SCALE GENOMIC DNA]</scope>
    <source>
        <strain evidence="2 5">NCTC12714</strain>
    </source>
</reference>